<dbReference type="SUPFAM" id="SSF52540">
    <property type="entry name" value="P-loop containing nucleoside triphosphate hydrolases"/>
    <property type="match status" value="1"/>
</dbReference>
<dbReference type="Pfam" id="PF04548">
    <property type="entry name" value="AIG1"/>
    <property type="match status" value="2"/>
</dbReference>
<dbReference type="CDD" id="cd01852">
    <property type="entry name" value="AIG1"/>
    <property type="match status" value="1"/>
</dbReference>
<evidence type="ECO:0000313" key="6">
    <source>
        <dbReference type="EMBL" id="RXN05624.1"/>
    </source>
</evidence>
<gene>
    <name evidence="6" type="ORF">ROHU_012621</name>
</gene>
<proteinExistence type="inferred from homology"/>
<protein>
    <submittedName>
        <fullName evidence="6">GTPase IMAP family member 8</fullName>
    </submittedName>
</protein>
<feature type="region of interest" description="Disordered" evidence="4">
    <location>
        <begin position="758"/>
        <end position="822"/>
    </location>
</feature>
<dbReference type="InterPro" id="IPR027417">
    <property type="entry name" value="P-loop_NTPase"/>
</dbReference>
<dbReference type="FunFam" id="3.40.50.300:FF:000366">
    <property type="entry name" value="GTPase, IMAP family member 2"/>
    <property type="match status" value="1"/>
</dbReference>
<reference evidence="6 7" key="1">
    <citation type="submission" date="2018-03" db="EMBL/GenBank/DDBJ databases">
        <title>Draft genome sequence of Rohu Carp (Labeo rohita).</title>
        <authorList>
            <person name="Das P."/>
            <person name="Kushwaha B."/>
            <person name="Joshi C.G."/>
            <person name="Kumar D."/>
            <person name="Nagpure N.S."/>
            <person name="Sahoo L."/>
            <person name="Das S.P."/>
            <person name="Bit A."/>
            <person name="Patnaik S."/>
            <person name="Meher P.K."/>
            <person name="Jayasankar P."/>
            <person name="Koringa P.G."/>
            <person name="Patel N.V."/>
            <person name="Hinsu A.T."/>
            <person name="Kumar R."/>
            <person name="Pandey M."/>
            <person name="Agarwal S."/>
            <person name="Srivastava S."/>
            <person name="Singh M."/>
            <person name="Iquebal M.A."/>
            <person name="Jaiswal S."/>
            <person name="Angadi U.B."/>
            <person name="Kumar N."/>
            <person name="Raza M."/>
            <person name="Shah T.M."/>
            <person name="Rai A."/>
            <person name="Jena J.K."/>
        </authorList>
    </citation>
    <scope>NUCLEOTIDE SEQUENCE [LARGE SCALE GENOMIC DNA]</scope>
    <source>
        <strain evidence="6">DASCIFA01</strain>
        <tissue evidence="6">Testis</tissue>
    </source>
</reference>
<feature type="region of interest" description="Disordered" evidence="4">
    <location>
        <begin position="681"/>
        <end position="708"/>
    </location>
</feature>
<evidence type="ECO:0000256" key="1">
    <source>
        <dbReference type="ARBA" id="ARBA00008535"/>
    </source>
</evidence>
<keyword evidence="3" id="KW-0342">GTP-binding</keyword>
<dbReference type="EMBL" id="QBIY01013395">
    <property type="protein sequence ID" value="RXN05624.1"/>
    <property type="molecule type" value="Genomic_DNA"/>
</dbReference>
<sequence>MASVSDLRIVLLGKNESENNRVGNTVLETTAFHREDASYSQQHNEKISAEVQERHITVINTHLLHPHFPQHQITQAVKECVSLSDPGPHVFVLVLQYNDFSENDRQRVKNVLNLFSEQAMKHTIVLTTDEEKHSSTPTSITINNLIKECGRRHLQFDTGNPKWHSELFRRTEEILKEEHKEFLICNMYEDGGDGTSVDEDPCRSGGSVRGDDKEKEDSDLKESTKTERDGGEDEDSPSDSGSLRILLFGKTGNGKSATGNTILGNNEFYSKASSRLVTTVCQKGVGEVVGRSVTVIDTPALFDMTLTKQHVQKEIMKCISLSAPGPHVIIIVLSVGRFTQEDEYTLDIIKMIFGPKTADFCIVLFTRGDDLKKQTIEQYVEKNAELKKLIRDCGNRFLTFNNTKTKDQIQVTQLFNMIEEMKKSNQGRYFTNEIFEEAAISIEQRMKMIEENERKNQAQVEELEAKFGMEIKTMRTRLEEKKGRIDKERERVMSEFREQEETLRREFEEKEKSEQKKQETENQKRSEEEKQQKAEYDQRIEEMKREIEDQYEKQQKEREQEDRKREEEYKQDQEKMKNDHEHTMTELRREQEEEIKKRDSEEQMRKKQEGKEREEWKRRIKEAENDKETQDNIKQQQREWEEEKKRQMREREEEERERKERHEKQLREIIKELEKMRMKYERQREEEKQMIEEERENQDRESEQKQREYKEKINEMARHYEQLERERKVEWKRRKQEDEERRVEKRKRWEKMMENLKREQEEEIKRREKEERERIDREETECDEMKQKHEEEIEKMKKKHEDEARKQREELNDFKKRKEQQVQDLSKRLEHLNEIKHLREEQEEKCNLM</sequence>
<dbReference type="STRING" id="84645.A0A498LG37"/>
<name>A0A498LG37_LABRO</name>
<dbReference type="Proteomes" id="UP000290572">
    <property type="component" value="Unassembled WGS sequence"/>
</dbReference>
<feature type="region of interest" description="Disordered" evidence="4">
    <location>
        <begin position="496"/>
        <end position="664"/>
    </location>
</feature>
<dbReference type="PROSITE" id="PS51720">
    <property type="entry name" value="G_AIG1"/>
    <property type="match status" value="1"/>
</dbReference>
<accession>A0A498LG37</accession>
<feature type="domain" description="AIG1-type G" evidence="5">
    <location>
        <begin position="240"/>
        <end position="439"/>
    </location>
</feature>
<dbReference type="PANTHER" id="PTHR10903">
    <property type="entry name" value="GTPASE, IMAP FAMILY MEMBER-RELATED"/>
    <property type="match status" value="1"/>
</dbReference>
<keyword evidence="2" id="KW-0547">Nucleotide-binding</keyword>
<keyword evidence="7" id="KW-1185">Reference proteome</keyword>
<dbReference type="GO" id="GO:0005525">
    <property type="term" value="F:GTP binding"/>
    <property type="evidence" value="ECO:0007669"/>
    <property type="project" value="UniProtKB-KW"/>
</dbReference>
<dbReference type="Gene3D" id="3.40.50.300">
    <property type="entry name" value="P-loop containing nucleotide triphosphate hydrolases"/>
    <property type="match status" value="2"/>
</dbReference>
<organism evidence="6 7">
    <name type="scientific">Labeo rohita</name>
    <name type="common">Indian major carp</name>
    <name type="synonym">Cyprinus rohita</name>
    <dbReference type="NCBI Taxonomy" id="84645"/>
    <lineage>
        <taxon>Eukaryota</taxon>
        <taxon>Metazoa</taxon>
        <taxon>Chordata</taxon>
        <taxon>Craniata</taxon>
        <taxon>Vertebrata</taxon>
        <taxon>Euteleostomi</taxon>
        <taxon>Actinopterygii</taxon>
        <taxon>Neopterygii</taxon>
        <taxon>Teleostei</taxon>
        <taxon>Ostariophysi</taxon>
        <taxon>Cypriniformes</taxon>
        <taxon>Cyprinidae</taxon>
        <taxon>Labeoninae</taxon>
        <taxon>Labeonini</taxon>
        <taxon>Labeo</taxon>
    </lineage>
</organism>
<evidence type="ECO:0000256" key="2">
    <source>
        <dbReference type="ARBA" id="ARBA00022741"/>
    </source>
</evidence>
<comment type="caution">
    <text evidence="6">The sequence shown here is derived from an EMBL/GenBank/DDBJ whole genome shotgun (WGS) entry which is preliminary data.</text>
</comment>
<dbReference type="PANTHER" id="PTHR10903:SF170">
    <property type="entry name" value="GTPASE IMAP FAMILY MEMBER 7"/>
    <property type="match status" value="1"/>
</dbReference>
<dbReference type="AlphaFoldDB" id="A0A498LG37"/>
<evidence type="ECO:0000313" key="7">
    <source>
        <dbReference type="Proteomes" id="UP000290572"/>
    </source>
</evidence>
<evidence type="ECO:0000259" key="5">
    <source>
        <dbReference type="PROSITE" id="PS51720"/>
    </source>
</evidence>
<dbReference type="InterPro" id="IPR006703">
    <property type="entry name" value="G_AIG1"/>
</dbReference>
<feature type="region of interest" description="Disordered" evidence="4">
    <location>
        <begin position="194"/>
        <end position="243"/>
    </location>
</feature>
<evidence type="ECO:0000256" key="4">
    <source>
        <dbReference type="SAM" id="MobiDB-lite"/>
    </source>
</evidence>
<feature type="compositionally biased region" description="Basic and acidic residues" evidence="4">
    <location>
        <begin position="209"/>
        <end position="229"/>
    </location>
</feature>
<dbReference type="InterPro" id="IPR045058">
    <property type="entry name" value="GIMA/IAN/Toc"/>
</dbReference>
<evidence type="ECO:0000256" key="3">
    <source>
        <dbReference type="ARBA" id="ARBA00023134"/>
    </source>
</evidence>
<comment type="similarity">
    <text evidence="1">Belongs to the TRAFAC class TrmE-Era-EngA-EngB-Septin-like GTPase superfamily. AIG1/Toc34/Toc159-like paraseptin GTPase family. IAN subfamily.</text>
</comment>